<accession>A0A836BPT3</accession>
<proteinExistence type="predicted"/>
<organism evidence="2 3">
    <name type="scientific">Edaphochlamys debaryana</name>
    <dbReference type="NCBI Taxonomy" id="47281"/>
    <lineage>
        <taxon>Eukaryota</taxon>
        <taxon>Viridiplantae</taxon>
        <taxon>Chlorophyta</taxon>
        <taxon>core chlorophytes</taxon>
        <taxon>Chlorophyceae</taxon>
        <taxon>CS clade</taxon>
        <taxon>Chlamydomonadales</taxon>
        <taxon>Chlamydomonadales incertae sedis</taxon>
        <taxon>Edaphochlamys</taxon>
    </lineage>
</organism>
<dbReference type="AlphaFoldDB" id="A0A836BPT3"/>
<keyword evidence="3" id="KW-1185">Reference proteome</keyword>
<dbReference type="Proteomes" id="UP000612055">
    <property type="component" value="Unassembled WGS sequence"/>
</dbReference>
<evidence type="ECO:0000256" key="1">
    <source>
        <dbReference type="ARBA" id="ARBA00004430"/>
    </source>
</evidence>
<dbReference type="EMBL" id="JAEHOE010000197">
    <property type="protein sequence ID" value="KAG2482908.1"/>
    <property type="molecule type" value="Genomic_DNA"/>
</dbReference>
<dbReference type="GO" id="GO:0005930">
    <property type="term" value="C:axoneme"/>
    <property type="evidence" value="ECO:0007669"/>
    <property type="project" value="UniProtKB-SubCell"/>
</dbReference>
<name>A0A836BPT3_9CHLO</name>
<sequence>MSDVYQHTMELLSVLRGFTNPTPLPTRELRLDAVAMLGQGLAPSLVAALPNLQSLELILQPSLSAALSGATQLTELALRLEVSTLEAVAPLSSLRSLKSLRLDECGPDLLAPLLSPLTALTSLRLGSTWAGLTGAVLAGLPSLAVLHADCMTLSVDTLAQLSSLTELAAWSLEFSDAGQQVMQATPPRCEWHLPLKLARVQLEHQTPEELAAISRSSPVHQLEWDITFELGHPLNYDSDLDALTERGEAVLAAAFRALAGRMANGSKIVVSAPPLMRPADGGAEVGLGRNHATWLEAVARAGVTELVLNCPAALTHQSLTSLASNTHLKTLDLYRADLRPFAGLMALAGAPGLEKLVLDAREWFDGPWLDSQFKPPSAEALVAVFVVAGAAAEEQALTAALARLAATLTLAGAEGSGSLSGASLAQGGVDLEATPALCGWRAELAVTL</sequence>
<evidence type="ECO:0000313" key="3">
    <source>
        <dbReference type="Proteomes" id="UP000612055"/>
    </source>
</evidence>
<evidence type="ECO:0000313" key="2">
    <source>
        <dbReference type="EMBL" id="KAG2482908.1"/>
    </source>
</evidence>
<comment type="caution">
    <text evidence="2">The sequence shown here is derived from an EMBL/GenBank/DDBJ whole genome shotgun (WGS) entry which is preliminary data.</text>
</comment>
<dbReference type="InterPro" id="IPR032675">
    <property type="entry name" value="LRR_dom_sf"/>
</dbReference>
<protein>
    <submittedName>
        <fullName evidence="2">Uncharacterized protein</fullName>
    </submittedName>
</protein>
<comment type="subcellular location">
    <subcellularLocation>
        <location evidence="1">Cytoplasm</location>
        <location evidence="1">Cytoskeleton</location>
        <location evidence="1">Cilium axoneme</location>
    </subcellularLocation>
</comment>
<dbReference type="Gene3D" id="3.80.10.10">
    <property type="entry name" value="Ribonuclease Inhibitor"/>
    <property type="match status" value="1"/>
</dbReference>
<dbReference type="SUPFAM" id="SSF52058">
    <property type="entry name" value="L domain-like"/>
    <property type="match status" value="1"/>
</dbReference>
<reference evidence="2" key="1">
    <citation type="journal article" date="2020" name="bioRxiv">
        <title>Comparative genomics of Chlamydomonas.</title>
        <authorList>
            <person name="Craig R.J."/>
            <person name="Hasan A.R."/>
            <person name="Ness R.W."/>
            <person name="Keightley P.D."/>
        </authorList>
    </citation>
    <scope>NUCLEOTIDE SEQUENCE</scope>
    <source>
        <strain evidence="2">CCAP 11/70</strain>
    </source>
</reference>
<gene>
    <name evidence="2" type="ORF">HYH03_018190</name>
</gene>